<sequence>MGLCLTRDSSWKPLKLSGRDYLVPILSKGNQLARAGHLV</sequence>
<gene>
    <name evidence="1" type="ORF">BOLC1T00069H</name>
</gene>
<organism evidence="1">
    <name type="scientific">Brassica oleracea</name>
    <name type="common">Wild cabbage</name>
    <dbReference type="NCBI Taxonomy" id="3712"/>
    <lineage>
        <taxon>Eukaryota</taxon>
        <taxon>Viridiplantae</taxon>
        <taxon>Streptophyta</taxon>
        <taxon>Embryophyta</taxon>
        <taxon>Tracheophyta</taxon>
        <taxon>Spermatophyta</taxon>
        <taxon>Magnoliopsida</taxon>
        <taxon>eudicotyledons</taxon>
        <taxon>Gunneridae</taxon>
        <taxon>Pentapetalae</taxon>
        <taxon>rosids</taxon>
        <taxon>malvids</taxon>
        <taxon>Brassicales</taxon>
        <taxon>Brassicaceae</taxon>
        <taxon>Brassiceae</taxon>
        <taxon>Brassica</taxon>
    </lineage>
</organism>
<proteinExistence type="predicted"/>
<dbReference type="EMBL" id="LR031878">
    <property type="protein sequence ID" value="VDD47680.1"/>
    <property type="molecule type" value="Genomic_DNA"/>
</dbReference>
<evidence type="ECO:0000313" key="1">
    <source>
        <dbReference type="EMBL" id="VDD47680.1"/>
    </source>
</evidence>
<dbReference type="AlphaFoldDB" id="A0A3P6F6H6"/>
<protein>
    <submittedName>
        <fullName evidence="1">Uncharacterized protein</fullName>
    </submittedName>
</protein>
<accession>A0A3P6F6H6</accession>
<name>A0A3P6F6H6_BRAOL</name>
<reference evidence="1" key="1">
    <citation type="submission" date="2018-11" db="EMBL/GenBank/DDBJ databases">
        <authorList>
            <consortium name="Genoscope - CEA"/>
            <person name="William W."/>
        </authorList>
    </citation>
    <scope>NUCLEOTIDE SEQUENCE</scope>
</reference>